<dbReference type="Proteomes" id="UP001458880">
    <property type="component" value="Unassembled WGS sequence"/>
</dbReference>
<evidence type="ECO:0000313" key="2">
    <source>
        <dbReference type="Proteomes" id="UP001458880"/>
    </source>
</evidence>
<proteinExistence type="predicted"/>
<accession>A0AAW1ITD8</accession>
<gene>
    <name evidence="1" type="ORF">QE152_g34306</name>
</gene>
<protein>
    <submittedName>
        <fullName evidence="1">Uncharacterized protein</fullName>
    </submittedName>
</protein>
<name>A0AAW1ITD8_POPJA</name>
<evidence type="ECO:0000313" key="1">
    <source>
        <dbReference type="EMBL" id="KAK9693245.1"/>
    </source>
</evidence>
<keyword evidence="2" id="KW-1185">Reference proteome</keyword>
<dbReference type="AlphaFoldDB" id="A0AAW1ITD8"/>
<comment type="caution">
    <text evidence="1">The sequence shown here is derived from an EMBL/GenBank/DDBJ whole genome shotgun (WGS) entry which is preliminary data.</text>
</comment>
<dbReference type="EMBL" id="JASPKY010000547">
    <property type="protein sequence ID" value="KAK9693245.1"/>
    <property type="molecule type" value="Genomic_DNA"/>
</dbReference>
<organism evidence="1 2">
    <name type="scientific">Popillia japonica</name>
    <name type="common">Japanese beetle</name>
    <dbReference type="NCBI Taxonomy" id="7064"/>
    <lineage>
        <taxon>Eukaryota</taxon>
        <taxon>Metazoa</taxon>
        <taxon>Ecdysozoa</taxon>
        <taxon>Arthropoda</taxon>
        <taxon>Hexapoda</taxon>
        <taxon>Insecta</taxon>
        <taxon>Pterygota</taxon>
        <taxon>Neoptera</taxon>
        <taxon>Endopterygota</taxon>
        <taxon>Coleoptera</taxon>
        <taxon>Polyphaga</taxon>
        <taxon>Scarabaeiformia</taxon>
        <taxon>Scarabaeidae</taxon>
        <taxon>Rutelinae</taxon>
        <taxon>Popillia</taxon>
    </lineage>
</organism>
<reference evidence="1 2" key="1">
    <citation type="journal article" date="2024" name="BMC Genomics">
        <title>De novo assembly and annotation of Popillia japonica's genome with initial clues to its potential as an invasive pest.</title>
        <authorList>
            <person name="Cucini C."/>
            <person name="Boschi S."/>
            <person name="Funari R."/>
            <person name="Cardaioli E."/>
            <person name="Iannotti N."/>
            <person name="Marturano G."/>
            <person name="Paoli F."/>
            <person name="Bruttini M."/>
            <person name="Carapelli A."/>
            <person name="Frati F."/>
            <person name="Nardi F."/>
        </authorList>
    </citation>
    <scope>NUCLEOTIDE SEQUENCE [LARGE SCALE GENOMIC DNA]</scope>
    <source>
        <strain evidence="1">DMR45628</strain>
    </source>
</reference>
<sequence>MNKHHPAGSKLLLWVVAVEEDEETGCREEMEVEREEIFHFNVTYASKQRGHSSRFPAPGPCEVCLQGKQSRQPFLNMTEERKAKRILETISSDICGPITPSTFD</sequence>